<protein>
    <submittedName>
        <fullName evidence="1">Uncharacterized protein</fullName>
    </submittedName>
</protein>
<gene>
    <name evidence="1" type="ORF">VFH_I423560</name>
</gene>
<sequence>MRFNLVFPQELSLAILLFPPPTNPFSYSFSKSKAFLFVVKVSSKEEASRNQCCAVFGTEIRPTAECGRTMYIIRQRIDLLLMRMQKKHEASGFKGQTSYKNVKRKQLLDEDYVTKIADFGVAEISQTGFSFFAGTHGYISRGMLKPDEAAVASYNFACYSKLNHVPYVKQLGAARTQAPIATNYDVGSTTWVDLRLAPLLSAMEVTLLGHGPS</sequence>
<dbReference type="SUPFAM" id="SSF56112">
    <property type="entry name" value="Protein kinase-like (PK-like)"/>
    <property type="match status" value="1"/>
</dbReference>
<evidence type="ECO:0000313" key="2">
    <source>
        <dbReference type="Proteomes" id="UP001157006"/>
    </source>
</evidence>
<proteinExistence type="predicted"/>
<dbReference type="EMBL" id="OX451736">
    <property type="protein sequence ID" value="CAI8590063.1"/>
    <property type="molecule type" value="Genomic_DNA"/>
</dbReference>
<organism evidence="1 2">
    <name type="scientific">Vicia faba</name>
    <name type="common">Broad bean</name>
    <name type="synonym">Faba vulgaris</name>
    <dbReference type="NCBI Taxonomy" id="3906"/>
    <lineage>
        <taxon>Eukaryota</taxon>
        <taxon>Viridiplantae</taxon>
        <taxon>Streptophyta</taxon>
        <taxon>Embryophyta</taxon>
        <taxon>Tracheophyta</taxon>
        <taxon>Spermatophyta</taxon>
        <taxon>Magnoliopsida</taxon>
        <taxon>eudicotyledons</taxon>
        <taxon>Gunneridae</taxon>
        <taxon>Pentapetalae</taxon>
        <taxon>rosids</taxon>
        <taxon>fabids</taxon>
        <taxon>Fabales</taxon>
        <taxon>Fabaceae</taxon>
        <taxon>Papilionoideae</taxon>
        <taxon>50 kb inversion clade</taxon>
        <taxon>NPAAA clade</taxon>
        <taxon>Hologalegina</taxon>
        <taxon>IRL clade</taxon>
        <taxon>Fabeae</taxon>
        <taxon>Vicia</taxon>
    </lineage>
</organism>
<keyword evidence="2" id="KW-1185">Reference proteome</keyword>
<name>A0AAV0YXR5_VICFA</name>
<accession>A0AAV0YXR5</accession>
<evidence type="ECO:0000313" key="1">
    <source>
        <dbReference type="EMBL" id="CAI8590063.1"/>
    </source>
</evidence>
<dbReference type="AlphaFoldDB" id="A0AAV0YXR5"/>
<dbReference type="Proteomes" id="UP001157006">
    <property type="component" value="Chromosome 1L"/>
</dbReference>
<dbReference type="InterPro" id="IPR011009">
    <property type="entry name" value="Kinase-like_dom_sf"/>
</dbReference>
<reference evidence="1 2" key="1">
    <citation type="submission" date="2023-01" db="EMBL/GenBank/DDBJ databases">
        <authorList>
            <person name="Kreplak J."/>
        </authorList>
    </citation>
    <scope>NUCLEOTIDE SEQUENCE [LARGE SCALE GENOMIC DNA]</scope>
</reference>